<dbReference type="AlphaFoldDB" id="A0A1U7CKD7"/>
<accession>A0A1U7CKD7</accession>
<organism evidence="2 3">
    <name type="scientific">Paludisphaera borealis</name>
    <dbReference type="NCBI Taxonomy" id="1387353"/>
    <lineage>
        <taxon>Bacteria</taxon>
        <taxon>Pseudomonadati</taxon>
        <taxon>Planctomycetota</taxon>
        <taxon>Planctomycetia</taxon>
        <taxon>Isosphaerales</taxon>
        <taxon>Isosphaeraceae</taxon>
        <taxon>Paludisphaera</taxon>
    </lineage>
</organism>
<evidence type="ECO:0000313" key="2">
    <source>
        <dbReference type="EMBL" id="APW59368.1"/>
    </source>
</evidence>
<dbReference type="KEGG" id="pbor:BSF38_00790"/>
<evidence type="ECO:0008006" key="4">
    <source>
        <dbReference type="Google" id="ProtNLM"/>
    </source>
</evidence>
<dbReference type="Proteomes" id="UP000186309">
    <property type="component" value="Chromosome"/>
</dbReference>
<sequence>MGWQDAVAISVVFGAAVYLSSLGWKGLIGGRSSGCGSSCGKCSSGAEASGAGQPEQVVSIGLGRVGAGRQASALQDRDS</sequence>
<protein>
    <recommendedName>
        <fullName evidence="4">FeoB-associated Cys-rich membrane protein</fullName>
    </recommendedName>
</protein>
<reference evidence="3" key="1">
    <citation type="submission" date="2016-12" db="EMBL/GenBank/DDBJ databases">
        <title>Comparative genomics of four Isosphaeraceae planctomycetes: a common pool of plasmids and glycoside hydrolase genes.</title>
        <authorList>
            <person name="Ivanova A."/>
        </authorList>
    </citation>
    <scope>NUCLEOTIDE SEQUENCE [LARGE SCALE GENOMIC DNA]</scope>
    <source>
        <strain evidence="3">PX4</strain>
    </source>
</reference>
<proteinExistence type="predicted"/>
<dbReference type="STRING" id="1387353.BSF38_00790"/>
<name>A0A1U7CKD7_9BACT</name>
<gene>
    <name evidence="2" type="ORF">BSF38_00790</name>
</gene>
<dbReference type="RefSeq" id="WP_076343559.1">
    <property type="nucleotide sequence ID" value="NZ_CP019082.1"/>
</dbReference>
<feature type="transmembrane region" description="Helical" evidence="1">
    <location>
        <begin position="6"/>
        <end position="24"/>
    </location>
</feature>
<evidence type="ECO:0000256" key="1">
    <source>
        <dbReference type="SAM" id="Phobius"/>
    </source>
</evidence>
<keyword evidence="3" id="KW-1185">Reference proteome</keyword>
<keyword evidence="1" id="KW-1133">Transmembrane helix</keyword>
<keyword evidence="1" id="KW-0472">Membrane</keyword>
<evidence type="ECO:0000313" key="3">
    <source>
        <dbReference type="Proteomes" id="UP000186309"/>
    </source>
</evidence>
<keyword evidence="1" id="KW-0812">Transmembrane</keyword>
<dbReference type="EMBL" id="CP019082">
    <property type="protein sequence ID" value="APW59368.1"/>
    <property type="molecule type" value="Genomic_DNA"/>
</dbReference>